<dbReference type="EMBL" id="NTMR01000005">
    <property type="protein sequence ID" value="PBK05302.1"/>
    <property type="molecule type" value="Genomic_DNA"/>
</dbReference>
<evidence type="ECO:0000313" key="1">
    <source>
        <dbReference type="EMBL" id="PBK05302.1"/>
    </source>
</evidence>
<evidence type="ECO:0000313" key="2">
    <source>
        <dbReference type="Proteomes" id="UP000242313"/>
    </source>
</evidence>
<gene>
    <name evidence="1" type="ORF">CNQ84_05855</name>
</gene>
<comment type="caution">
    <text evidence="1">The sequence shown here is derived from an EMBL/GenBank/DDBJ whole genome shotgun (WGS) entry which is preliminary data.</text>
</comment>
<accession>A0A2A3MKI3</accession>
<sequence length="86" mass="9674">MVECRDESELLSALEQGIEQLNGRRAVFEWIYNDAFPASMSLDEVLLASQRAGRQGWPASIDCPSLAAQYESALAEYQHARSRLQQ</sequence>
<protein>
    <submittedName>
        <fullName evidence="1">Uncharacterized protein</fullName>
    </submittedName>
</protein>
<keyword evidence="2" id="KW-1185">Reference proteome</keyword>
<organism evidence="1 2">
    <name type="scientific">Pseudomonas abyssi</name>
    <dbReference type="NCBI Taxonomy" id="170540"/>
    <lineage>
        <taxon>Bacteria</taxon>
        <taxon>Pseudomonadati</taxon>
        <taxon>Pseudomonadota</taxon>
        <taxon>Gammaproteobacteria</taxon>
        <taxon>Pseudomonadales</taxon>
        <taxon>Pseudomonadaceae</taxon>
        <taxon>Pseudomonas</taxon>
    </lineage>
</organism>
<proteinExistence type="predicted"/>
<reference evidence="1 2" key="1">
    <citation type="submission" date="2017-09" db="EMBL/GenBank/DDBJ databases">
        <title>Pseudomonas abyssi sp. nov. isolated from Abyssopelagic Water.</title>
        <authorList>
            <person name="Wei Y."/>
        </authorList>
    </citation>
    <scope>NUCLEOTIDE SEQUENCE [LARGE SCALE GENOMIC DNA]</scope>
    <source>
        <strain evidence="1 2">MT5</strain>
    </source>
</reference>
<dbReference type="Proteomes" id="UP000242313">
    <property type="component" value="Unassembled WGS sequence"/>
</dbReference>
<dbReference type="AlphaFoldDB" id="A0A2A3MKI3"/>
<name>A0A2A3MKI3_9PSED</name>